<dbReference type="EMBL" id="GETE01000331">
    <property type="protein sequence ID" value="JAT79158.1"/>
    <property type="molecule type" value="Transcribed_RNA"/>
</dbReference>
<reference evidence="8" key="1">
    <citation type="submission" date="2016-07" db="EMBL/GenBank/DDBJ databases">
        <title>Salivary Glands transcriptome analysis on engorged females of Ornithodoros brasiliensis (Acari:Argasidae).</title>
        <authorList>
            <person name="Simons S.M."/>
            <person name="Carvalho E."/>
            <person name="Junqueira-de-Azevedo I."/>
            <person name="Ho P.L."/>
            <person name="Giovanni D."/>
            <person name="Mendonca R."/>
            <person name="Onofrio V."/>
            <person name="Landulfo G."/>
            <person name="Ramirez D."/>
            <person name="Barros-Battesti D."/>
        </authorList>
    </citation>
    <scope>NUCLEOTIDE SEQUENCE</scope>
    <source>
        <strain evidence="8">Female</strain>
        <tissue evidence="8">Salivary gland</tissue>
    </source>
</reference>
<dbReference type="AlphaFoldDB" id="A0A1D2AJ29"/>
<evidence type="ECO:0000259" key="7">
    <source>
        <dbReference type="Pfam" id="PF01091"/>
    </source>
</evidence>
<evidence type="ECO:0000256" key="2">
    <source>
        <dbReference type="ARBA" id="ARBA00005403"/>
    </source>
</evidence>
<feature type="non-terminal residue" evidence="8">
    <location>
        <position position="1"/>
    </location>
</feature>
<sequence>KLSAGSDGHRQGGREQCTAGCLWRAALVAVAVAKDEKTFGEDSRTVRARPTEECRYKKEAWSECDNATNTQKRKLVLKRGSGTCDPTKELTRRCKKACRYEKGAWNGCDAATNTRRRTDKLKAKSDQSCQPTRTVTKKCKSTSTTGCRYNRNSPWSECDVKANTRNKVMRLISGNPSECEPSKTITKPCRGRKNKQGVDEE</sequence>
<dbReference type="GO" id="GO:0048332">
    <property type="term" value="P:mesoderm morphogenesis"/>
    <property type="evidence" value="ECO:0007669"/>
    <property type="project" value="TreeGrafter"/>
</dbReference>
<dbReference type="InterPro" id="IPR038130">
    <property type="entry name" value="PTN/MK_C_dom_sf"/>
</dbReference>
<feature type="domain" description="Pleiotrophin/Midkine C-terminal" evidence="7">
    <location>
        <begin position="95"/>
        <end position="142"/>
    </location>
</feature>
<protein>
    <submittedName>
        <fullName evidence="8">Isoform a</fullName>
    </submittedName>
</protein>
<evidence type="ECO:0000256" key="3">
    <source>
        <dbReference type="ARBA" id="ARBA00022525"/>
    </source>
</evidence>
<keyword evidence="3" id="KW-0964">Secreted</keyword>
<keyword evidence="4" id="KW-0732">Signal</keyword>
<keyword evidence="5" id="KW-1015">Disulfide bond</keyword>
<accession>A0A1D2AJ29</accession>
<dbReference type="GO" id="GO:0005576">
    <property type="term" value="C:extracellular region"/>
    <property type="evidence" value="ECO:0007669"/>
    <property type="project" value="UniProtKB-SubCell"/>
</dbReference>
<comment type="similarity">
    <text evidence="2">Belongs to the pleiotrophin family.</text>
</comment>
<organism evidence="8">
    <name type="scientific">Ornithodoros brasiliensis</name>
    <name type="common">Mouro tick</name>
    <dbReference type="NCBI Taxonomy" id="888526"/>
    <lineage>
        <taxon>Eukaryota</taxon>
        <taxon>Metazoa</taxon>
        <taxon>Ecdysozoa</taxon>
        <taxon>Arthropoda</taxon>
        <taxon>Chelicerata</taxon>
        <taxon>Arachnida</taxon>
        <taxon>Acari</taxon>
        <taxon>Parasitiformes</taxon>
        <taxon>Ixodida</taxon>
        <taxon>Ixodoidea</taxon>
        <taxon>Argasidae</taxon>
        <taxon>Ornithodorinae</taxon>
        <taxon>Ornithodoros</taxon>
    </lineage>
</organism>
<comment type="subcellular location">
    <subcellularLocation>
        <location evidence="1">Secreted</location>
    </subcellularLocation>
</comment>
<dbReference type="PANTHER" id="PTHR21050:SF1">
    <property type="entry name" value="MIDKINE AND PLEIOTROPHIN 1, ISOFORM A-RELATED"/>
    <property type="match status" value="1"/>
</dbReference>
<dbReference type="GO" id="GO:0008201">
    <property type="term" value="F:heparin binding"/>
    <property type="evidence" value="ECO:0007669"/>
    <property type="project" value="TreeGrafter"/>
</dbReference>
<dbReference type="Gene3D" id="2.30.90.10">
    <property type="entry name" value="Heparin-binding Growth Factor, Midkine, Chain A- C-terminal Domain"/>
    <property type="match status" value="3"/>
</dbReference>
<evidence type="ECO:0000256" key="5">
    <source>
        <dbReference type="ARBA" id="ARBA00023157"/>
    </source>
</evidence>
<dbReference type="SUPFAM" id="SSF57288">
    <property type="entry name" value="Midkine"/>
    <property type="match status" value="1"/>
</dbReference>
<feature type="domain" description="Pleiotrophin/Midkine C-terminal" evidence="7">
    <location>
        <begin position="146"/>
        <end position="195"/>
    </location>
</feature>
<dbReference type="Pfam" id="PF01091">
    <property type="entry name" value="PTN_MK_C"/>
    <property type="match status" value="2"/>
</dbReference>
<dbReference type="InterPro" id="IPR020090">
    <property type="entry name" value="PTN/MK_C_dom"/>
</dbReference>
<evidence type="ECO:0000313" key="8">
    <source>
        <dbReference type="EMBL" id="JAT79158.1"/>
    </source>
</evidence>
<dbReference type="PANTHER" id="PTHR21050">
    <property type="entry name" value="MIDKINE AND PLEIOTROPHIN 1, ISOFORM A-RELATED"/>
    <property type="match status" value="1"/>
</dbReference>
<feature type="region of interest" description="Disordered" evidence="6">
    <location>
        <begin position="173"/>
        <end position="201"/>
    </location>
</feature>
<dbReference type="FunFam" id="2.30.90.10:FF:000001">
    <property type="entry name" value="Pleiotrophin"/>
    <property type="match status" value="2"/>
</dbReference>
<evidence type="ECO:0000256" key="1">
    <source>
        <dbReference type="ARBA" id="ARBA00004613"/>
    </source>
</evidence>
<dbReference type="InterPro" id="IPR020091">
    <property type="entry name" value="PTN/MK_diS_sf"/>
</dbReference>
<dbReference type="GO" id="GO:0008083">
    <property type="term" value="F:growth factor activity"/>
    <property type="evidence" value="ECO:0007669"/>
    <property type="project" value="InterPro"/>
</dbReference>
<proteinExistence type="inferred from homology"/>
<evidence type="ECO:0000256" key="4">
    <source>
        <dbReference type="ARBA" id="ARBA00022729"/>
    </source>
</evidence>
<name>A0A1D2AJ29_ORNBR</name>
<evidence type="ECO:0000256" key="6">
    <source>
        <dbReference type="SAM" id="MobiDB-lite"/>
    </source>
</evidence>